<dbReference type="InterPro" id="IPR029058">
    <property type="entry name" value="AB_hydrolase_fold"/>
</dbReference>
<dbReference type="Gene3D" id="3.40.50.1820">
    <property type="entry name" value="alpha/beta hydrolase"/>
    <property type="match status" value="1"/>
</dbReference>
<keyword evidence="2" id="KW-1185">Reference proteome</keyword>
<protein>
    <recommendedName>
        <fullName evidence="3">Peptidase S9 prolyl oligopeptidase catalytic domain-containing protein</fullName>
    </recommendedName>
</protein>
<dbReference type="EMBL" id="BSOG01000003">
    <property type="protein sequence ID" value="GLR14179.1"/>
    <property type="molecule type" value="Genomic_DNA"/>
</dbReference>
<comment type="caution">
    <text evidence="1">The sequence shown here is derived from an EMBL/GenBank/DDBJ whole genome shotgun (WGS) entry which is preliminary data.</text>
</comment>
<name>A0ABQ5YJR5_9NEIS</name>
<dbReference type="Proteomes" id="UP001156706">
    <property type="component" value="Unassembled WGS sequence"/>
</dbReference>
<dbReference type="SUPFAM" id="SSF53474">
    <property type="entry name" value="alpha/beta-Hydrolases"/>
    <property type="match status" value="1"/>
</dbReference>
<gene>
    <name evidence="1" type="ORF">GCM10007907_29690</name>
</gene>
<reference evidence="2" key="1">
    <citation type="journal article" date="2019" name="Int. J. Syst. Evol. Microbiol.">
        <title>The Global Catalogue of Microorganisms (GCM) 10K type strain sequencing project: providing services to taxonomists for standard genome sequencing and annotation.</title>
        <authorList>
            <consortium name="The Broad Institute Genomics Platform"/>
            <consortium name="The Broad Institute Genome Sequencing Center for Infectious Disease"/>
            <person name="Wu L."/>
            <person name="Ma J."/>
        </authorList>
    </citation>
    <scope>NUCLEOTIDE SEQUENCE [LARGE SCALE GENOMIC DNA]</scope>
    <source>
        <strain evidence="2">NBRC 110044</strain>
    </source>
</reference>
<sequence>MKRNNPNVEMVVYSEEGHGWYLEKNRLDFWSRVEKFLEQNLKQAK</sequence>
<proteinExistence type="predicted"/>
<accession>A0ABQ5YJR5</accession>
<organism evidence="1 2">
    <name type="scientific">Chitinimonas prasina</name>
    <dbReference type="NCBI Taxonomy" id="1434937"/>
    <lineage>
        <taxon>Bacteria</taxon>
        <taxon>Pseudomonadati</taxon>
        <taxon>Pseudomonadota</taxon>
        <taxon>Betaproteobacteria</taxon>
        <taxon>Neisseriales</taxon>
        <taxon>Chitinibacteraceae</taxon>
        <taxon>Chitinimonas</taxon>
    </lineage>
</organism>
<evidence type="ECO:0008006" key="3">
    <source>
        <dbReference type="Google" id="ProtNLM"/>
    </source>
</evidence>
<evidence type="ECO:0000313" key="1">
    <source>
        <dbReference type="EMBL" id="GLR14179.1"/>
    </source>
</evidence>
<dbReference type="RefSeq" id="WP_284197255.1">
    <property type="nucleotide sequence ID" value="NZ_BSOG01000003.1"/>
</dbReference>
<evidence type="ECO:0000313" key="2">
    <source>
        <dbReference type="Proteomes" id="UP001156706"/>
    </source>
</evidence>